<dbReference type="PROSITE" id="PS01091">
    <property type="entry name" value="TATD_3"/>
    <property type="match status" value="1"/>
</dbReference>
<evidence type="ECO:0000256" key="1">
    <source>
        <dbReference type="ARBA" id="ARBA00009275"/>
    </source>
</evidence>
<proteinExistence type="inferred from homology"/>
<protein>
    <submittedName>
        <fullName evidence="3">Deoxyribonuclease TatD</fullName>
        <ecNumber evidence="3">3.1.21.-</ecNumber>
    </submittedName>
</protein>
<sequence length="118" mass="13531">MIICRGAVLHCFTGSRDELQACLDHGMFIGITGWVCDERRGLELRELLPMIPADRLLLETDAPYLLPRDMRPKPASRRNEPAFVPHILARVAEWRGEEAQWLEGVTDSNARQLFNIEF</sequence>
<accession>A0A485B4K2</accession>
<evidence type="ECO:0000313" key="3">
    <source>
        <dbReference type="EMBL" id="VFS68717.1"/>
    </source>
</evidence>
<dbReference type="PANTHER" id="PTHR46124:SF2">
    <property type="entry name" value="D-AMINOACYL-TRNA DEACYLASE"/>
    <property type="match status" value="1"/>
</dbReference>
<dbReference type="EC" id="3.1.21.-" evidence="3"/>
<evidence type="ECO:0000256" key="2">
    <source>
        <dbReference type="ARBA" id="ARBA00022801"/>
    </source>
</evidence>
<name>A0A485B4K2_KLUCR</name>
<dbReference type="Pfam" id="PF01026">
    <property type="entry name" value="TatD_DNase"/>
    <property type="match status" value="1"/>
</dbReference>
<dbReference type="SUPFAM" id="SSF51556">
    <property type="entry name" value="Metallo-dependent hydrolases"/>
    <property type="match status" value="1"/>
</dbReference>
<dbReference type="AlphaFoldDB" id="A0A485B4K2"/>
<dbReference type="PANTHER" id="PTHR46124">
    <property type="entry name" value="D-AMINOACYL-TRNA DEACYLASE"/>
    <property type="match status" value="1"/>
</dbReference>
<gene>
    <name evidence="3" type="primary">tatD_2</name>
    <name evidence="3" type="ORF">NCTC12993_04116</name>
</gene>
<reference evidence="3 4" key="1">
    <citation type="submission" date="2019-03" db="EMBL/GenBank/DDBJ databases">
        <authorList>
            <consortium name="Pathogen Informatics"/>
        </authorList>
    </citation>
    <scope>NUCLEOTIDE SEQUENCE [LARGE SCALE GENOMIC DNA]</scope>
    <source>
        <strain evidence="3 4">NCTC12993</strain>
    </source>
</reference>
<dbReference type="InterPro" id="IPR001130">
    <property type="entry name" value="TatD-like"/>
</dbReference>
<dbReference type="Proteomes" id="UP000401081">
    <property type="component" value="Unassembled WGS sequence"/>
</dbReference>
<dbReference type="GO" id="GO:0016788">
    <property type="term" value="F:hydrolase activity, acting on ester bonds"/>
    <property type="evidence" value="ECO:0007669"/>
    <property type="project" value="InterPro"/>
</dbReference>
<dbReference type="InterPro" id="IPR032466">
    <property type="entry name" value="Metal_Hydrolase"/>
</dbReference>
<organism evidence="3 4">
    <name type="scientific">Kluyvera cryocrescens</name>
    <name type="common">Kluyvera citrophila</name>
    <dbReference type="NCBI Taxonomy" id="580"/>
    <lineage>
        <taxon>Bacteria</taxon>
        <taxon>Pseudomonadati</taxon>
        <taxon>Pseudomonadota</taxon>
        <taxon>Gammaproteobacteria</taxon>
        <taxon>Enterobacterales</taxon>
        <taxon>Enterobacteriaceae</taxon>
        <taxon>Kluyvera</taxon>
    </lineage>
</organism>
<keyword evidence="2 3" id="KW-0378">Hydrolase</keyword>
<dbReference type="Gene3D" id="3.20.20.140">
    <property type="entry name" value="Metal-dependent hydrolases"/>
    <property type="match status" value="1"/>
</dbReference>
<evidence type="ECO:0000313" key="4">
    <source>
        <dbReference type="Proteomes" id="UP000401081"/>
    </source>
</evidence>
<comment type="similarity">
    <text evidence="1">Belongs to the metallo-dependent hydrolases superfamily. TatD-type hydrolase family.</text>
</comment>
<keyword evidence="4" id="KW-1185">Reference proteome</keyword>
<dbReference type="InterPro" id="IPR018228">
    <property type="entry name" value="DNase_TatD-rel_CS"/>
</dbReference>
<dbReference type="EMBL" id="CAADJD010000020">
    <property type="protein sequence ID" value="VFS68717.1"/>
    <property type="molecule type" value="Genomic_DNA"/>
</dbReference>